<reference evidence="10" key="1">
    <citation type="submission" date="2023-01" db="EMBL/GenBank/DDBJ databases">
        <title>Complete genome sequence of Planctobacterium marinum strain Dej080120_11.</title>
        <authorList>
            <person name="Ueki S."/>
            <person name="Maruyama F."/>
        </authorList>
    </citation>
    <scope>NUCLEOTIDE SEQUENCE</scope>
    <source>
        <strain evidence="10">Dej080120_11</strain>
    </source>
</reference>
<sequence length="226" mass="25534">MSSILLVEDDRDMSSLVEEFLTDSGFNVTAVETAKDCFTRIANAHFDIVLLDLTLPDEDGLVILRKLVKRTVTPIVIISGRKTDDDKVAGLELGAKDYLGKPFSLKELLIRVKNVLGLPLSVEKQNTELMFHNFVLSQKSRSLFDIAGNRIELTQHEFKVLSTLAQRKNEVVPREEIVELVSDLDIPENNRAVDISISRLRKKLNDNRKPFKIIQTIRGEGYLLST</sequence>
<dbReference type="PANTHER" id="PTHR48111">
    <property type="entry name" value="REGULATOR OF RPOS"/>
    <property type="match status" value="1"/>
</dbReference>
<feature type="modified residue" description="4-aspartylphosphate" evidence="6">
    <location>
        <position position="52"/>
    </location>
</feature>
<dbReference type="GO" id="GO:0005829">
    <property type="term" value="C:cytosol"/>
    <property type="evidence" value="ECO:0007669"/>
    <property type="project" value="TreeGrafter"/>
</dbReference>
<feature type="domain" description="Response regulatory" evidence="8">
    <location>
        <begin position="3"/>
        <end position="116"/>
    </location>
</feature>
<dbReference type="GO" id="GO:0000976">
    <property type="term" value="F:transcription cis-regulatory region binding"/>
    <property type="evidence" value="ECO:0007669"/>
    <property type="project" value="TreeGrafter"/>
</dbReference>
<dbReference type="InterPro" id="IPR016032">
    <property type="entry name" value="Sig_transdc_resp-reg_C-effctor"/>
</dbReference>
<keyword evidence="11" id="KW-1185">Reference proteome</keyword>
<protein>
    <submittedName>
        <fullName evidence="10">DNA-binding response regulator</fullName>
    </submittedName>
</protein>
<dbReference type="GO" id="GO:0000156">
    <property type="term" value="F:phosphorelay response regulator activity"/>
    <property type="evidence" value="ECO:0007669"/>
    <property type="project" value="TreeGrafter"/>
</dbReference>
<feature type="domain" description="OmpR/PhoB-type" evidence="9">
    <location>
        <begin position="126"/>
        <end position="226"/>
    </location>
</feature>
<accession>A0AA48KQQ7</accession>
<dbReference type="InterPro" id="IPR036388">
    <property type="entry name" value="WH-like_DNA-bd_sf"/>
</dbReference>
<dbReference type="RefSeq" id="WP_338290457.1">
    <property type="nucleotide sequence ID" value="NZ_AP027272.1"/>
</dbReference>
<evidence type="ECO:0000256" key="3">
    <source>
        <dbReference type="ARBA" id="ARBA00023015"/>
    </source>
</evidence>
<dbReference type="Gene3D" id="6.10.250.690">
    <property type="match status" value="1"/>
</dbReference>
<dbReference type="Gene3D" id="3.40.50.2300">
    <property type="match status" value="1"/>
</dbReference>
<evidence type="ECO:0000256" key="1">
    <source>
        <dbReference type="ARBA" id="ARBA00022553"/>
    </source>
</evidence>
<dbReference type="InterPro" id="IPR001789">
    <property type="entry name" value="Sig_transdc_resp-reg_receiver"/>
</dbReference>
<evidence type="ECO:0000313" key="10">
    <source>
        <dbReference type="EMBL" id="BDX04654.1"/>
    </source>
</evidence>
<evidence type="ECO:0000259" key="9">
    <source>
        <dbReference type="PROSITE" id="PS51755"/>
    </source>
</evidence>
<dbReference type="InterPro" id="IPR011006">
    <property type="entry name" value="CheY-like_superfamily"/>
</dbReference>
<dbReference type="GO" id="GO:0032993">
    <property type="term" value="C:protein-DNA complex"/>
    <property type="evidence" value="ECO:0007669"/>
    <property type="project" value="TreeGrafter"/>
</dbReference>
<evidence type="ECO:0000256" key="7">
    <source>
        <dbReference type="PROSITE-ProRule" id="PRU01091"/>
    </source>
</evidence>
<dbReference type="AlphaFoldDB" id="A0AA48KQQ7"/>
<dbReference type="SUPFAM" id="SSF46894">
    <property type="entry name" value="C-terminal effector domain of the bipartite response regulators"/>
    <property type="match status" value="1"/>
</dbReference>
<evidence type="ECO:0000256" key="2">
    <source>
        <dbReference type="ARBA" id="ARBA00023012"/>
    </source>
</evidence>
<evidence type="ECO:0000313" key="11">
    <source>
        <dbReference type="Proteomes" id="UP001333710"/>
    </source>
</evidence>
<evidence type="ECO:0000259" key="8">
    <source>
        <dbReference type="PROSITE" id="PS50110"/>
    </source>
</evidence>
<dbReference type="CDD" id="cd00383">
    <property type="entry name" value="trans_reg_C"/>
    <property type="match status" value="1"/>
</dbReference>
<dbReference type="GO" id="GO:0006355">
    <property type="term" value="P:regulation of DNA-templated transcription"/>
    <property type="evidence" value="ECO:0007669"/>
    <property type="project" value="InterPro"/>
</dbReference>
<gene>
    <name evidence="10" type="ORF">MACH26_01750</name>
</gene>
<evidence type="ECO:0000256" key="4">
    <source>
        <dbReference type="ARBA" id="ARBA00023125"/>
    </source>
</evidence>
<evidence type="ECO:0000256" key="5">
    <source>
        <dbReference type="ARBA" id="ARBA00023163"/>
    </source>
</evidence>
<dbReference type="EMBL" id="AP027272">
    <property type="protein sequence ID" value="BDX04654.1"/>
    <property type="molecule type" value="Genomic_DNA"/>
</dbReference>
<dbReference type="SMART" id="SM00862">
    <property type="entry name" value="Trans_reg_C"/>
    <property type="match status" value="1"/>
</dbReference>
<organism evidence="10 11">
    <name type="scientific">Planctobacterium marinum</name>
    <dbReference type="NCBI Taxonomy" id="1631968"/>
    <lineage>
        <taxon>Bacteria</taxon>
        <taxon>Pseudomonadati</taxon>
        <taxon>Pseudomonadota</taxon>
        <taxon>Gammaproteobacteria</taxon>
        <taxon>Alteromonadales</taxon>
        <taxon>Alteromonadaceae</taxon>
        <taxon>Planctobacterium</taxon>
    </lineage>
</organism>
<dbReference type="InterPro" id="IPR001867">
    <property type="entry name" value="OmpR/PhoB-type_DNA-bd"/>
</dbReference>
<dbReference type="Pfam" id="PF00072">
    <property type="entry name" value="Response_reg"/>
    <property type="match status" value="1"/>
</dbReference>
<dbReference type="PROSITE" id="PS50110">
    <property type="entry name" value="RESPONSE_REGULATORY"/>
    <property type="match status" value="1"/>
</dbReference>
<dbReference type="SMART" id="SM00448">
    <property type="entry name" value="REC"/>
    <property type="match status" value="1"/>
</dbReference>
<keyword evidence="2" id="KW-0902">Two-component regulatory system</keyword>
<keyword evidence="4 7" id="KW-0238">DNA-binding</keyword>
<dbReference type="Pfam" id="PF00486">
    <property type="entry name" value="Trans_reg_C"/>
    <property type="match status" value="1"/>
</dbReference>
<keyword evidence="5" id="KW-0804">Transcription</keyword>
<dbReference type="PANTHER" id="PTHR48111:SF1">
    <property type="entry name" value="TWO-COMPONENT RESPONSE REGULATOR ORR33"/>
    <property type="match status" value="1"/>
</dbReference>
<feature type="DNA-binding region" description="OmpR/PhoB-type" evidence="7">
    <location>
        <begin position="126"/>
        <end position="226"/>
    </location>
</feature>
<evidence type="ECO:0000256" key="6">
    <source>
        <dbReference type="PROSITE-ProRule" id="PRU00169"/>
    </source>
</evidence>
<dbReference type="Gene3D" id="1.10.10.10">
    <property type="entry name" value="Winged helix-like DNA-binding domain superfamily/Winged helix DNA-binding domain"/>
    <property type="match status" value="1"/>
</dbReference>
<name>A0AA48KQQ7_9ALTE</name>
<dbReference type="Proteomes" id="UP001333710">
    <property type="component" value="Chromosome"/>
</dbReference>
<keyword evidence="3" id="KW-0805">Transcription regulation</keyword>
<dbReference type="KEGG" id="pmaw:MACH26_01750"/>
<dbReference type="PROSITE" id="PS51755">
    <property type="entry name" value="OMPR_PHOB"/>
    <property type="match status" value="1"/>
</dbReference>
<proteinExistence type="predicted"/>
<dbReference type="InterPro" id="IPR039420">
    <property type="entry name" value="WalR-like"/>
</dbReference>
<dbReference type="SUPFAM" id="SSF52172">
    <property type="entry name" value="CheY-like"/>
    <property type="match status" value="1"/>
</dbReference>
<keyword evidence="1 6" id="KW-0597">Phosphoprotein</keyword>